<dbReference type="EMBL" id="VTER01000008">
    <property type="protein sequence ID" value="TYS46344.1"/>
    <property type="molecule type" value="Genomic_DNA"/>
</dbReference>
<dbReference type="SMART" id="SM00052">
    <property type="entry name" value="EAL"/>
    <property type="match status" value="1"/>
</dbReference>
<dbReference type="GO" id="GO:0071111">
    <property type="term" value="F:cyclic-guanylate-specific phosphodiesterase activity"/>
    <property type="evidence" value="ECO:0007669"/>
    <property type="project" value="InterPro"/>
</dbReference>
<dbReference type="PANTHER" id="PTHR33121">
    <property type="entry name" value="CYCLIC DI-GMP PHOSPHODIESTERASE PDEF"/>
    <property type="match status" value="1"/>
</dbReference>
<accession>A0A5D4R8G2</accession>
<sequence>MQKQESWIKAPYQSLDELETKLEAICRQLGDKAKKLKAGISQYGTKPVQLLNASELFSRVSHREMVHTIQHGEFHSYQQPIINLKEGDRIYGYESLLRTAGSKQIPPGILFKTAEETGLMSMLDQKAREAAIKARKNIIPPGIKSFINFLPSTIYNPDFCLQHTFQIVEKYKIDPADLVFEVVETEKISDIDHLKKVLNTYKKRGMKVALDDVGAGFSTLEILEALQPDYLKIDRSFIDRCDQRPESQQFLSKVMNIADGLGIIVLAEGIERKEELEFCRSIGADLAQGYYIGRPAKEIESAFQVNSY</sequence>
<dbReference type="InterPro" id="IPR050706">
    <property type="entry name" value="Cyclic-di-GMP_PDE-like"/>
</dbReference>
<dbReference type="PROSITE" id="PS50883">
    <property type="entry name" value="EAL"/>
    <property type="match status" value="1"/>
</dbReference>
<name>A0A5D4R8G2_9BACI</name>
<dbReference type="PANTHER" id="PTHR33121:SF76">
    <property type="entry name" value="SIGNALING PROTEIN"/>
    <property type="match status" value="1"/>
</dbReference>
<dbReference type="InterPro" id="IPR035919">
    <property type="entry name" value="EAL_sf"/>
</dbReference>
<dbReference type="Pfam" id="PF00563">
    <property type="entry name" value="EAL"/>
    <property type="match status" value="1"/>
</dbReference>
<gene>
    <name evidence="2" type="ORF">FZD51_17355</name>
</gene>
<evidence type="ECO:0000313" key="2">
    <source>
        <dbReference type="EMBL" id="TYS46344.1"/>
    </source>
</evidence>
<dbReference type="RefSeq" id="WP_148975921.1">
    <property type="nucleotide sequence ID" value="NZ_VTER01000008.1"/>
</dbReference>
<dbReference type="InterPro" id="IPR001633">
    <property type="entry name" value="EAL_dom"/>
</dbReference>
<dbReference type="Gene3D" id="3.20.20.450">
    <property type="entry name" value="EAL domain"/>
    <property type="match status" value="1"/>
</dbReference>
<evidence type="ECO:0000313" key="3">
    <source>
        <dbReference type="Proteomes" id="UP000322139"/>
    </source>
</evidence>
<dbReference type="AlphaFoldDB" id="A0A5D4R8G2"/>
<dbReference type="SUPFAM" id="SSF141868">
    <property type="entry name" value="EAL domain-like"/>
    <property type="match status" value="1"/>
</dbReference>
<proteinExistence type="predicted"/>
<feature type="domain" description="EAL" evidence="1">
    <location>
        <begin position="58"/>
        <end position="308"/>
    </location>
</feature>
<dbReference type="CDD" id="cd01948">
    <property type="entry name" value="EAL"/>
    <property type="match status" value="1"/>
</dbReference>
<protein>
    <submittedName>
        <fullName evidence="2">EAL domain-containing protein</fullName>
    </submittedName>
</protein>
<dbReference type="Proteomes" id="UP000322139">
    <property type="component" value="Unassembled WGS sequence"/>
</dbReference>
<reference evidence="2 3" key="1">
    <citation type="submission" date="2019-08" db="EMBL/GenBank/DDBJ databases">
        <title>Bacillus genomes from the desert of Cuatro Cienegas, Coahuila.</title>
        <authorList>
            <person name="Olmedo-Alvarez G."/>
        </authorList>
    </citation>
    <scope>NUCLEOTIDE SEQUENCE [LARGE SCALE GENOMIC DNA]</scope>
    <source>
        <strain evidence="2 3">CH446_14T</strain>
    </source>
</reference>
<organism evidence="2 3">
    <name type="scientific">Bacillus infantis</name>
    <dbReference type="NCBI Taxonomy" id="324767"/>
    <lineage>
        <taxon>Bacteria</taxon>
        <taxon>Bacillati</taxon>
        <taxon>Bacillota</taxon>
        <taxon>Bacilli</taxon>
        <taxon>Bacillales</taxon>
        <taxon>Bacillaceae</taxon>
        <taxon>Bacillus</taxon>
    </lineage>
</organism>
<evidence type="ECO:0000259" key="1">
    <source>
        <dbReference type="PROSITE" id="PS50883"/>
    </source>
</evidence>
<comment type="caution">
    <text evidence="2">The sequence shown here is derived from an EMBL/GenBank/DDBJ whole genome shotgun (WGS) entry which is preliminary data.</text>
</comment>